<evidence type="ECO:0000256" key="3">
    <source>
        <dbReference type="ARBA" id="ARBA00022771"/>
    </source>
</evidence>
<evidence type="ECO:0000256" key="1">
    <source>
        <dbReference type="ARBA" id="ARBA00022468"/>
    </source>
</evidence>
<evidence type="ECO:0000256" key="6">
    <source>
        <dbReference type="SAM" id="MobiDB-lite"/>
    </source>
</evidence>
<dbReference type="STRING" id="53326.A0A016S2H9"/>
<reference evidence="9" key="1">
    <citation type="journal article" date="2015" name="Nat. Genet.">
        <title>The genome and transcriptome of the zoonotic hookworm Ancylostoma ceylanicum identify infection-specific gene families.</title>
        <authorList>
            <person name="Schwarz E.M."/>
            <person name="Hu Y."/>
            <person name="Antoshechkin I."/>
            <person name="Miller M.M."/>
            <person name="Sternberg P.W."/>
            <person name="Aroian R.V."/>
        </authorList>
    </citation>
    <scope>NUCLEOTIDE SEQUENCE</scope>
    <source>
        <strain evidence="9">HY135</strain>
    </source>
</reference>
<organism evidence="8 9">
    <name type="scientific">Ancylostoma ceylanicum</name>
    <dbReference type="NCBI Taxonomy" id="53326"/>
    <lineage>
        <taxon>Eukaryota</taxon>
        <taxon>Metazoa</taxon>
        <taxon>Ecdysozoa</taxon>
        <taxon>Nematoda</taxon>
        <taxon>Chromadorea</taxon>
        <taxon>Rhabditida</taxon>
        <taxon>Rhabditina</taxon>
        <taxon>Rhabditomorpha</taxon>
        <taxon>Strongyloidea</taxon>
        <taxon>Ancylostomatidae</taxon>
        <taxon>Ancylostomatinae</taxon>
        <taxon>Ancylostoma</taxon>
    </lineage>
</organism>
<feature type="region of interest" description="Disordered" evidence="6">
    <location>
        <begin position="442"/>
        <end position="466"/>
    </location>
</feature>
<evidence type="ECO:0000313" key="9">
    <source>
        <dbReference type="Proteomes" id="UP000024635"/>
    </source>
</evidence>
<dbReference type="InterPro" id="IPR038508">
    <property type="entry name" value="ArfGAP_dom_sf"/>
</dbReference>
<evidence type="ECO:0000256" key="4">
    <source>
        <dbReference type="ARBA" id="ARBA00022833"/>
    </source>
</evidence>
<gene>
    <name evidence="8" type="primary">Acey_s0309.g2083</name>
    <name evidence="8" type="ORF">Y032_0309g2083</name>
</gene>
<feature type="compositionally biased region" description="Polar residues" evidence="6">
    <location>
        <begin position="288"/>
        <end position="309"/>
    </location>
</feature>
<evidence type="ECO:0000313" key="8">
    <source>
        <dbReference type="EMBL" id="EYB84850.1"/>
    </source>
</evidence>
<dbReference type="SUPFAM" id="SSF57863">
    <property type="entry name" value="ArfGap/RecO-like zinc finger"/>
    <property type="match status" value="1"/>
</dbReference>
<keyword evidence="1" id="KW-0343">GTPase activation</keyword>
<keyword evidence="3 5" id="KW-0863">Zinc-finger</keyword>
<dbReference type="PANTHER" id="PTHR45705">
    <property type="entry name" value="FI20236P1"/>
    <property type="match status" value="1"/>
</dbReference>
<feature type="region of interest" description="Disordered" evidence="6">
    <location>
        <begin position="484"/>
        <end position="516"/>
    </location>
</feature>
<dbReference type="PANTHER" id="PTHR45705:SF1">
    <property type="entry name" value="FI20236P1"/>
    <property type="match status" value="1"/>
</dbReference>
<dbReference type="Proteomes" id="UP000024635">
    <property type="component" value="Unassembled WGS sequence"/>
</dbReference>
<dbReference type="GO" id="GO:0008270">
    <property type="term" value="F:zinc ion binding"/>
    <property type="evidence" value="ECO:0007669"/>
    <property type="project" value="UniProtKB-KW"/>
</dbReference>
<dbReference type="OrthoDB" id="10266696at2759"/>
<keyword evidence="2" id="KW-0479">Metal-binding</keyword>
<comment type="caution">
    <text evidence="8">The sequence shown here is derived from an EMBL/GenBank/DDBJ whole genome shotgun (WGS) entry which is preliminary data.</text>
</comment>
<dbReference type="SMART" id="SM00105">
    <property type="entry name" value="ArfGap"/>
    <property type="match status" value="1"/>
</dbReference>
<dbReference type="PROSITE" id="PS50115">
    <property type="entry name" value="ARFGAP"/>
    <property type="match status" value="1"/>
</dbReference>
<keyword evidence="4" id="KW-0862">Zinc</keyword>
<protein>
    <recommendedName>
        <fullName evidence="7">Arf-GAP domain-containing protein</fullName>
    </recommendedName>
</protein>
<dbReference type="Pfam" id="PF01412">
    <property type="entry name" value="ArfGap"/>
    <property type="match status" value="1"/>
</dbReference>
<dbReference type="AlphaFoldDB" id="A0A016S2H9"/>
<dbReference type="CDD" id="cd08839">
    <property type="entry name" value="ArfGap_SMAP"/>
    <property type="match status" value="1"/>
</dbReference>
<evidence type="ECO:0000256" key="2">
    <source>
        <dbReference type="ARBA" id="ARBA00022723"/>
    </source>
</evidence>
<accession>A0A016S2H9</accession>
<evidence type="ECO:0000259" key="7">
    <source>
        <dbReference type="PROSITE" id="PS50115"/>
    </source>
</evidence>
<evidence type="ECO:0000256" key="5">
    <source>
        <dbReference type="PROSITE-ProRule" id="PRU00288"/>
    </source>
</evidence>
<dbReference type="GO" id="GO:0005096">
    <property type="term" value="F:GTPase activator activity"/>
    <property type="evidence" value="ECO:0007669"/>
    <property type="project" value="UniProtKB-KW"/>
</dbReference>
<proteinExistence type="predicted"/>
<sequence length="516" mass="55029">MPLSFSCHNLNSIQFCYSNPTVTLEDWATVRKLTDTTMRRGKPDEKKAEQERLQNILLEMLKEEENKYCADCQAKTPRWAAWNLGVFICIRCAGIHRNLGVHISKVRSVNLDSWTAEQVQSMRVMGNEKARKVYEHSLPDHFRRSMADHQMEQFIRAKYEQKRYMLPNFVYPRVDVNDLPKPGQPITKHKTTATTSLTSSTNVRVPAAAAASSTTKQSSAVVNDLLDFSSPASPSNQANGDNSLAGDLASLSLASEQNVPARKSSDLDDMFGSFASAPVIETGMVSAASEQVSPTGSNQQPATSSQASGDLMSLSTAGTMNGEKKSNADILSLFGDQSKGPVHPIMPVGGFAAFGLQAAPAQAQPQMPGVGAFGAPMGTAPMGVAPMGAPAMPVPAMTGPFAGAMPPQQPFGMMPEGFPNPFEQQTGGAMGLQGLQFGFATAATAPTSPPPTMQQHSPSTPSAYSTRANNAFADLSIGKVLNMNYMSGKPSAPPPTTKPQPTPTPANMNFDDLLGL</sequence>
<name>A0A016S2H9_9BILA</name>
<dbReference type="FunFam" id="1.10.220.150:FF:000009">
    <property type="entry name" value="stromal membrane-associated protein 1 isoform X1"/>
    <property type="match status" value="1"/>
</dbReference>
<dbReference type="InterPro" id="IPR001164">
    <property type="entry name" value="ArfGAP_dom"/>
</dbReference>
<feature type="domain" description="Arf-GAP" evidence="7">
    <location>
        <begin position="54"/>
        <end position="165"/>
    </location>
</feature>
<dbReference type="GO" id="GO:0005737">
    <property type="term" value="C:cytoplasm"/>
    <property type="evidence" value="ECO:0007669"/>
    <property type="project" value="TreeGrafter"/>
</dbReference>
<feature type="region of interest" description="Disordered" evidence="6">
    <location>
        <begin position="286"/>
        <end position="309"/>
    </location>
</feature>
<keyword evidence="9" id="KW-1185">Reference proteome</keyword>
<dbReference type="InterPro" id="IPR051718">
    <property type="entry name" value="ARF_GTPase-activating"/>
</dbReference>
<dbReference type="InterPro" id="IPR044732">
    <property type="entry name" value="ArfGAP_SMAP1-like"/>
</dbReference>
<dbReference type="Gene3D" id="1.10.220.150">
    <property type="entry name" value="Arf GTPase activating protein"/>
    <property type="match status" value="1"/>
</dbReference>
<feature type="compositionally biased region" description="Polar residues" evidence="6">
    <location>
        <begin position="453"/>
        <end position="466"/>
    </location>
</feature>
<feature type="compositionally biased region" description="Pro residues" evidence="6">
    <location>
        <begin position="491"/>
        <end position="504"/>
    </location>
</feature>
<dbReference type="InterPro" id="IPR037278">
    <property type="entry name" value="ARFGAP/RecO"/>
</dbReference>
<dbReference type="EMBL" id="JARK01001645">
    <property type="protein sequence ID" value="EYB84850.1"/>
    <property type="molecule type" value="Genomic_DNA"/>
</dbReference>
<dbReference type="PRINTS" id="PR00405">
    <property type="entry name" value="REVINTRACTNG"/>
</dbReference>